<dbReference type="InterPro" id="IPR013436">
    <property type="entry name" value="Mobile_mystery_prot_B"/>
</dbReference>
<feature type="active site" evidence="1">
    <location>
        <position position="131"/>
    </location>
</feature>
<dbReference type="InterPro" id="IPR036597">
    <property type="entry name" value="Fido-like_dom_sf"/>
</dbReference>
<feature type="domain" description="Fido" evidence="2">
    <location>
        <begin position="57"/>
        <end position="197"/>
    </location>
</feature>
<dbReference type="PANTHER" id="PTHR13504">
    <property type="entry name" value="FIDO DOMAIN-CONTAINING PROTEIN DDB_G0283145"/>
    <property type="match status" value="1"/>
</dbReference>
<reference evidence="3 4" key="1">
    <citation type="journal article" date="2014" name="Antonie Van Leeuwenhoek">
        <title>Hyphomonas beringensis sp. nov. and Hyphomonas chukchiensis sp. nov., isolated from surface seawater of the Bering Sea and Chukchi Sea.</title>
        <authorList>
            <person name="Li C."/>
            <person name="Lai Q."/>
            <person name="Li G."/>
            <person name="Dong C."/>
            <person name="Wang J."/>
            <person name="Liao Y."/>
            <person name="Shao Z."/>
        </authorList>
    </citation>
    <scope>NUCLEOTIDE SEQUENCE [LARGE SCALE GENOMIC DNA]</scope>
    <source>
        <strain evidence="3 4">PS728</strain>
    </source>
</reference>
<dbReference type="eggNOG" id="COG2184">
    <property type="taxonomic scope" value="Bacteria"/>
</dbReference>
<dbReference type="PANTHER" id="PTHR13504:SF39">
    <property type="entry name" value="CELL FILAMENTATION PROTEIN"/>
    <property type="match status" value="1"/>
</dbReference>
<evidence type="ECO:0000259" key="2">
    <source>
        <dbReference type="PROSITE" id="PS51459"/>
    </source>
</evidence>
<evidence type="ECO:0000313" key="4">
    <source>
        <dbReference type="Proteomes" id="UP000027100"/>
    </source>
</evidence>
<dbReference type="PATRIC" id="fig|1280954.3.peg.2394"/>
<dbReference type="RefSeq" id="WP_035598930.1">
    <property type="nucleotide sequence ID" value="NZ_ARYM01000013.1"/>
</dbReference>
<dbReference type="AlphaFoldDB" id="A0A062VCK2"/>
<comment type="caution">
    <text evidence="3">The sequence shown here is derived from an EMBL/GenBank/DDBJ whole genome shotgun (WGS) entry which is preliminary data.</text>
</comment>
<dbReference type="EMBL" id="ARYM01000013">
    <property type="protein sequence ID" value="KCZ98003.1"/>
    <property type="molecule type" value="Genomic_DNA"/>
</dbReference>
<dbReference type="InterPro" id="IPR003812">
    <property type="entry name" value="Fido"/>
</dbReference>
<accession>A0A062VCK2</accession>
<evidence type="ECO:0000313" key="3">
    <source>
        <dbReference type="EMBL" id="KCZ98003.1"/>
    </source>
</evidence>
<protein>
    <submittedName>
        <fullName evidence="3">Fic family protein</fullName>
    </submittedName>
</protein>
<dbReference type="OrthoDB" id="9813719at2"/>
<organism evidence="3 4">
    <name type="scientific">Hyphomonas polymorpha PS728</name>
    <dbReference type="NCBI Taxonomy" id="1280954"/>
    <lineage>
        <taxon>Bacteria</taxon>
        <taxon>Pseudomonadati</taxon>
        <taxon>Pseudomonadota</taxon>
        <taxon>Alphaproteobacteria</taxon>
        <taxon>Hyphomonadales</taxon>
        <taxon>Hyphomonadaceae</taxon>
        <taxon>Hyphomonas</taxon>
    </lineage>
</organism>
<name>A0A062VCK2_9PROT</name>
<dbReference type="Gene3D" id="1.10.3290.10">
    <property type="entry name" value="Fido-like domain"/>
    <property type="match status" value="1"/>
</dbReference>
<dbReference type="NCBIfam" id="TIGR02613">
    <property type="entry name" value="mob_myst_B"/>
    <property type="match status" value="1"/>
</dbReference>
<proteinExistence type="predicted"/>
<keyword evidence="4" id="KW-1185">Reference proteome</keyword>
<dbReference type="Pfam" id="PF02661">
    <property type="entry name" value="Fic"/>
    <property type="match status" value="1"/>
</dbReference>
<dbReference type="PROSITE" id="PS51459">
    <property type="entry name" value="FIDO"/>
    <property type="match status" value="1"/>
</dbReference>
<sequence>MNGIMDEPEGATPLDPDELEGLRQKHITTRGELNELEQANIETGLLWLAGRRQTAILTDEFLRELHRRLFGDVWRWAGTYRLREKNIGIDPRLISVQVRQLLGNAQYWAENKVYAPLEAAARLHHELVRIHPFPNGNGRHARISADIFLAEAFDHPPVDWARGADLANNSARRTAYIAALRAADANDFDPILNFVNASM</sequence>
<dbReference type="InterPro" id="IPR040198">
    <property type="entry name" value="Fido_containing"/>
</dbReference>
<dbReference type="STRING" id="1280954.HPO_11833"/>
<dbReference type="SUPFAM" id="SSF140931">
    <property type="entry name" value="Fic-like"/>
    <property type="match status" value="1"/>
</dbReference>
<evidence type="ECO:0000256" key="1">
    <source>
        <dbReference type="PIRSR" id="PIRSR640198-1"/>
    </source>
</evidence>
<gene>
    <name evidence="3" type="ORF">HPO_11833</name>
</gene>
<dbReference type="Proteomes" id="UP000027100">
    <property type="component" value="Unassembled WGS sequence"/>
</dbReference>